<accession>A0ABT1NCA9</accession>
<organism evidence="1 2">
    <name type="scientific">Lutispora saccharofermentans</name>
    <dbReference type="NCBI Taxonomy" id="3024236"/>
    <lineage>
        <taxon>Bacteria</taxon>
        <taxon>Bacillati</taxon>
        <taxon>Bacillota</taxon>
        <taxon>Clostridia</taxon>
        <taxon>Lutisporales</taxon>
        <taxon>Lutisporaceae</taxon>
        <taxon>Lutispora</taxon>
    </lineage>
</organism>
<dbReference type="EMBL" id="JAJEKE010000002">
    <property type="protein sequence ID" value="MCQ1528669.1"/>
    <property type="molecule type" value="Genomic_DNA"/>
</dbReference>
<keyword evidence="2" id="KW-1185">Reference proteome</keyword>
<reference evidence="1 2" key="1">
    <citation type="submission" date="2021-10" db="EMBL/GenBank/DDBJ databases">
        <title>Lutispora strain m25 sp. nov., a thermophilic, non-spore-forming bacterium isolated from a lab-scale methanogenic bioreactor digesting anaerobic sludge.</title>
        <authorList>
            <person name="El Houari A."/>
            <person name="Mcdonald J."/>
        </authorList>
    </citation>
    <scope>NUCLEOTIDE SEQUENCE [LARGE SCALE GENOMIC DNA]</scope>
    <source>
        <strain evidence="2">m25</strain>
    </source>
</reference>
<proteinExistence type="predicted"/>
<evidence type="ECO:0000313" key="1">
    <source>
        <dbReference type="EMBL" id="MCQ1528669.1"/>
    </source>
</evidence>
<dbReference type="Proteomes" id="UP001651880">
    <property type="component" value="Unassembled WGS sequence"/>
</dbReference>
<comment type="caution">
    <text evidence="1">The sequence shown here is derived from an EMBL/GenBank/DDBJ whole genome shotgun (WGS) entry which is preliminary data.</text>
</comment>
<dbReference type="RefSeq" id="WP_255226185.1">
    <property type="nucleotide sequence ID" value="NZ_JAJEKE010000002.1"/>
</dbReference>
<dbReference type="InterPro" id="IPR027417">
    <property type="entry name" value="P-loop_NTPase"/>
</dbReference>
<gene>
    <name evidence="1" type="ORF">LJD61_03805</name>
</gene>
<protein>
    <submittedName>
        <fullName evidence="1">Asp23/Gls24 family envelope stress response protein</fullName>
    </submittedName>
</protein>
<sequence>MEVYALIGHSGTGKSYKAFMVAKDKNTQYIIDDGLLIGGTRVITGSSAKKESTKLAAVRRALFKDEKHKEAVKTALKELSPERILVLGTSKKMVEQITEALDIPMPCEVIYINDISTDSEIDTAVKSRRFEGKHVIPVPTVEVKKDFSGYFIDSLKIFRRKEKAGDIAEKTIIRPTFSYLGKYEISKNALAQLVEMTALKAEGTIKVNKVRIDNKAEGVIIDVEVSLSLQKRLDLMMRDIQQIVREKLEYTTGLNVIAVNVWTVGLMLPDRKIYIGEI</sequence>
<dbReference type="SUPFAM" id="SSF52540">
    <property type="entry name" value="P-loop containing nucleoside triphosphate hydrolases"/>
    <property type="match status" value="1"/>
</dbReference>
<name>A0ABT1NCA9_9FIRM</name>
<evidence type="ECO:0000313" key="2">
    <source>
        <dbReference type="Proteomes" id="UP001651880"/>
    </source>
</evidence>